<dbReference type="InterPro" id="IPR036322">
    <property type="entry name" value="WD40_repeat_dom_sf"/>
</dbReference>
<reference evidence="4" key="1">
    <citation type="journal article" date="2016" name="Nat. Commun.">
        <title>The Gonium pectorale genome demonstrates co-option of cell cycle regulation during the evolution of multicellularity.</title>
        <authorList>
            <person name="Hanschen E.R."/>
            <person name="Marriage T.N."/>
            <person name="Ferris P.J."/>
            <person name="Hamaji T."/>
            <person name="Toyoda A."/>
            <person name="Fujiyama A."/>
            <person name="Neme R."/>
            <person name="Noguchi H."/>
            <person name="Minakuchi Y."/>
            <person name="Suzuki M."/>
            <person name="Kawai-Toyooka H."/>
            <person name="Smith D.R."/>
            <person name="Sparks H."/>
            <person name="Anderson J."/>
            <person name="Bakaric R."/>
            <person name="Luria V."/>
            <person name="Karger A."/>
            <person name="Kirschner M.W."/>
            <person name="Durand P.M."/>
            <person name="Michod R.E."/>
            <person name="Nozaki H."/>
            <person name="Olson B.J."/>
        </authorList>
    </citation>
    <scope>NUCLEOTIDE SEQUENCE [LARGE SCALE GENOMIC DNA]</scope>
    <source>
        <strain evidence="4">NIES-2863</strain>
    </source>
</reference>
<dbReference type="InterPro" id="IPR015943">
    <property type="entry name" value="WD40/YVTN_repeat-like_dom_sf"/>
</dbReference>
<dbReference type="STRING" id="33097.A0A150GRX5"/>
<dbReference type="InterPro" id="IPR040458">
    <property type="entry name" value="Vid27"/>
</dbReference>
<accession>A0A150GRX5</accession>
<dbReference type="GO" id="GO:0005737">
    <property type="term" value="C:cytoplasm"/>
    <property type="evidence" value="ECO:0007669"/>
    <property type="project" value="TreeGrafter"/>
</dbReference>
<feature type="domain" description="Vacuolar import/degradation Vid27 C-terminal" evidence="1">
    <location>
        <begin position="277"/>
        <end position="538"/>
    </location>
</feature>
<evidence type="ECO:0000259" key="2">
    <source>
        <dbReference type="Pfam" id="PF23581"/>
    </source>
</evidence>
<gene>
    <name evidence="3" type="ORF">GPECTOR_9g597</name>
</gene>
<comment type="caution">
    <text evidence="3">The sequence shown here is derived from an EMBL/GenBank/DDBJ whole genome shotgun (WGS) entry which is preliminary data.</text>
</comment>
<dbReference type="Gene3D" id="2.130.10.10">
    <property type="entry name" value="YVTN repeat-like/Quinoprotein amine dehydrogenase"/>
    <property type="match status" value="1"/>
</dbReference>
<dbReference type="FunFam" id="2.130.10.10:FF:001330">
    <property type="entry name" value="Protein CYPRO4"/>
    <property type="match status" value="1"/>
</dbReference>
<dbReference type="EMBL" id="LSYV01000010">
    <property type="protein sequence ID" value="KXZ52553.1"/>
    <property type="molecule type" value="Genomic_DNA"/>
</dbReference>
<dbReference type="PANTHER" id="PTHR31913">
    <property type="entry name" value="VACUOLAR IMPORT AND DEGRADATION PROTEIN 27"/>
    <property type="match status" value="1"/>
</dbReference>
<proteinExistence type="predicted"/>
<dbReference type="GO" id="GO:0005634">
    <property type="term" value="C:nucleus"/>
    <property type="evidence" value="ECO:0007669"/>
    <property type="project" value="TreeGrafter"/>
</dbReference>
<dbReference type="InterPro" id="IPR013863">
    <property type="entry name" value="VID27_C"/>
</dbReference>
<sequence>MGQNQSTGDVLDAVNQVDTTEKAAAGAQKEGGTKLYKYVATASGDGNWELASSNARPRFYDSNEDSNTSGKKDFFLEIEQGDVDVHVDAELNYVLDVKQRRVTFSANETIYALKFPNDTACRAFGEQLNDAVFYNQYGVDNDDDSRAKVMDDYASTLFSKDTERMFEPMEVDTTTAQDDAAAAASDAYTPEKLKEKQAKEMALDEDAINGIIMGAGENNYLMRGRRFDVLRNLEGGGVEDKGVCFTLTPAKGAACSTPSLSTRKTRGTAATAEVAAVGAGFTPSKVLLTHGERRMNLLTPENRNVLHHADIEVGKIVSTFSFQKDDVEIPIADIASDYKAAQMEEHSQFLGLDQNRLCRWDLRDRRGVVQESPAVNYVAGKDYSRGTNFTCMATSGDGFVAVGSRDGRIRLYNSKTLTQAKTSIPGLGAPITAIDVTYDGKWVLATTDHYLMLVKTTYTDDKGRPANGFESRMGGRGSVPRLLRLKPEDAIKTQNAKFTKGKFTWITEGGQSERWIVAGCGRFSVVWNFTKIRTAGTESIGYGGLPTSMDYFLRAKEEEVVDVQFVHQKYMRDSEQAALVVATPHSLFNLA</sequence>
<organism evidence="3 4">
    <name type="scientific">Gonium pectorale</name>
    <name type="common">Green alga</name>
    <dbReference type="NCBI Taxonomy" id="33097"/>
    <lineage>
        <taxon>Eukaryota</taxon>
        <taxon>Viridiplantae</taxon>
        <taxon>Chlorophyta</taxon>
        <taxon>core chlorophytes</taxon>
        <taxon>Chlorophyceae</taxon>
        <taxon>CS clade</taxon>
        <taxon>Chlamydomonadales</taxon>
        <taxon>Volvocaceae</taxon>
        <taxon>Gonium</taxon>
    </lineage>
</organism>
<evidence type="ECO:0000259" key="1">
    <source>
        <dbReference type="Pfam" id="PF08553"/>
    </source>
</evidence>
<feature type="domain" description="DUF7135" evidence="2">
    <location>
        <begin position="27"/>
        <end position="150"/>
    </location>
</feature>
<dbReference type="OrthoDB" id="10251113at2759"/>
<evidence type="ECO:0000313" key="4">
    <source>
        <dbReference type="Proteomes" id="UP000075714"/>
    </source>
</evidence>
<dbReference type="InterPro" id="IPR055559">
    <property type="entry name" value="CYPRO4_DUF7135"/>
</dbReference>
<keyword evidence="4" id="KW-1185">Reference proteome</keyword>
<dbReference type="SUPFAM" id="SSF50978">
    <property type="entry name" value="WD40 repeat-like"/>
    <property type="match status" value="1"/>
</dbReference>
<dbReference type="AlphaFoldDB" id="A0A150GRX5"/>
<dbReference type="PANTHER" id="PTHR31913:SF0">
    <property type="entry name" value="VACUOLAR IMPORT AND DEGRADATION PROTEIN 27"/>
    <property type="match status" value="1"/>
</dbReference>
<dbReference type="Pfam" id="PF08553">
    <property type="entry name" value="VID27"/>
    <property type="match status" value="1"/>
</dbReference>
<name>A0A150GRX5_GONPE</name>
<dbReference type="Pfam" id="PF23581">
    <property type="entry name" value="DUF7135"/>
    <property type="match status" value="1"/>
</dbReference>
<dbReference type="Proteomes" id="UP000075714">
    <property type="component" value="Unassembled WGS sequence"/>
</dbReference>
<protein>
    <submittedName>
        <fullName evidence="3">Uncharacterized protein</fullName>
    </submittedName>
</protein>
<evidence type="ECO:0000313" key="3">
    <source>
        <dbReference type="EMBL" id="KXZ52553.1"/>
    </source>
</evidence>